<dbReference type="InterPro" id="IPR036388">
    <property type="entry name" value="WH-like_DNA-bd_sf"/>
</dbReference>
<proteinExistence type="inferred from homology"/>
<evidence type="ECO:0000259" key="2">
    <source>
        <dbReference type="Pfam" id="PF01051"/>
    </source>
</evidence>
<dbReference type="Gene3D" id="1.10.10.10">
    <property type="entry name" value="Winged helix-like DNA-binding domain superfamily/Winged helix DNA-binding domain"/>
    <property type="match status" value="2"/>
</dbReference>
<dbReference type="SUPFAM" id="SSF46785">
    <property type="entry name" value="Winged helix' DNA-binding domain"/>
    <property type="match status" value="2"/>
</dbReference>
<sequence length="375" mass="42943">MTHSDIDLSKVTHSIFNKHPTNYQSNLFTESRQEFTELEKKIVVLVVNQIGHMVLKGELKPDTNLKFHIPYTELTKDRYNLIADAADTLQQKRLMYRNDSKAEFHYITPFPSVKSAVVDGRKVIVLTMFADVVPHFAELGQRYTKYDIDVMLSLSSVYAQRMFEIVSMFHNRGQKRFTYAVSELRIMLNCPDTYRYNDFCVNALGVAQRELKNKAQIHLSWEVSKKEGKRVIELTFFIKTSKELANDGVERERRQVNGMSINEAVATAWQLMRNYKLKDWQKDLIASDPGLLSTFLRVDSELNNGLRTNIKNPTAYLIKSIGIDQMKAPAKAKRVVVIPKSSTPATIIAPGPDVRFSKDQKLGDIMDSLFPTTSH</sequence>
<name>A0A2T0SNQ3_9BACT</name>
<dbReference type="RefSeq" id="WP_106139172.1">
    <property type="nucleotide sequence ID" value="NZ_PVTE01000015.1"/>
</dbReference>
<gene>
    <name evidence="3" type="ORF">CLV58_115120</name>
</gene>
<evidence type="ECO:0000313" key="4">
    <source>
        <dbReference type="Proteomes" id="UP000238375"/>
    </source>
</evidence>
<protein>
    <submittedName>
        <fullName evidence="3">Replication initiator protein</fullName>
    </submittedName>
</protein>
<dbReference type="AlphaFoldDB" id="A0A2T0SNQ3"/>
<feature type="domain" description="Initiator Rep protein WH1" evidence="2">
    <location>
        <begin position="23"/>
        <end position="166"/>
    </location>
</feature>
<dbReference type="Proteomes" id="UP000238375">
    <property type="component" value="Unassembled WGS sequence"/>
</dbReference>
<dbReference type="InterPro" id="IPR036390">
    <property type="entry name" value="WH_DNA-bd_sf"/>
</dbReference>
<dbReference type="GO" id="GO:0003887">
    <property type="term" value="F:DNA-directed DNA polymerase activity"/>
    <property type="evidence" value="ECO:0007669"/>
    <property type="project" value="InterPro"/>
</dbReference>
<dbReference type="InterPro" id="IPR000525">
    <property type="entry name" value="Initiator_Rep_WH1"/>
</dbReference>
<comment type="similarity">
    <text evidence="1">Belongs to the initiator RepB protein family.</text>
</comment>
<dbReference type="EMBL" id="PVTE01000015">
    <property type="protein sequence ID" value="PRY35037.1"/>
    <property type="molecule type" value="Genomic_DNA"/>
</dbReference>
<evidence type="ECO:0000313" key="3">
    <source>
        <dbReference type="EMBL" id="PRY35037.1"/>
    </source>
</evidence>
<keyword evidence="4" id="KW-1185">Reference proteome</keyword>
<organism evidence="3 4">
    <name type="scientific">Spirosoma oryzae</name>
    <dbReference type="NCBI Taxonomy" id="1469603"/>
    <lineage>
        <taxon>Bacteria</taxon>
        <taxon>Pseudomonadati</taxon>
        <taxon>Bacteroidota</taxon>
        <taxon>Cytophagia</taxon>
        <taxon>Cytophagales</taxon>
        <taxon>Cytophagaceae</taxon>
        <taxon>Spirosoma</taxon>
    </lineage>
</organism>
<evidence type="ECO:0000256" key="1">
    <source>
        <dbReference type="ARBA" id="ARBA00038283"/>
    </source>
</evidence>
<dbReference type="OrthoDB" id="939999at2"/>
<reference evidence="3 4" key="1">
    <citation type="submission" date="2018-03" db="EMBL/GenBank/DDBJ databases">
        <title>Genomic Encyclopedia of Archaeal and Bacterial Type Strains, Phase II (KMG-II): from individual species to whole genera.</title>
        <authorList>
            <person name="Goeker M."/>
        </authorList>
    </citation>
    <scope>NUCLEOTIDE SEQUENCE [LARGE SCALE GENOMIC DNA]</scope>
    <source>
        <strain evidence="3 4">DSM 28354</strain>
    </source>
</reference>
<comment type="caution">
    <text evidence="3">The sequence shown here is derived from an EMBL/GenBank/DDBJ whole genome shotgun (WGS) entry which is preliminary data.</text>
</comment>
<dbReference type="GO" id="GO:0006270">
    <property type="term" value="P:DNA replication initiation"/>
    <property type="evidence" value="ECO:0007669"/>
    <property type="project" value="InterPro"/>
</dbReference>
<dbReference type="Pfam" id="PF01051">
    <property type="entry name" value="Rep3_N"/>
    <property type="match status" value="1"/>
</dbReference>
<dbReference type="Pfam" id="PF21205">
    <property type="entry name" value="Rep3_C"/>
    <property type="match status" value="1"/>
</dbReference>
<accession>A0A2T0SNQ3</accession>